<accession>A0A1G4KIL0</accession>
<dbReference type="Pfam" id="PF08614">
    <property type="entry name" value="ATG16"/>
    <property type="match status" value="1"/>
</dbReference>
<evidence type="ECO:0000313" key="6">
    <source>
        <dbReference type="EMBL" id="SCV04319.1"/>
    </source>
</evidence>
<sequence length="120" mass="14233">MYDLLLQKLKERDVVEKNFAELFEAAPIQNAKSDQGTQNQSKSLRKELEFRDKKIEEFNATLKLKNKDAERLNDEIITLNIENNLLQDQYDKMKSEYDGIVSRWLRKTQQEADTMNESFK</sequence>
<dbReference type="AlphaFoldDB" id="A0A1G4KIL0"/>
<dbReference type="GO" id="GO:0006914">
    <property type="term" value="P:autophagy"/>
    <property type="evidence" value="ECO:0007669"/>
    <property type="project" value="UniProtKB-KW"/>
</dbReference>
<organism evidence="6 7">
    <name type="scientific">Lachancea nothofagi CBS 11611</name>
    <dbReference type="NCBI Taxonomy" id="1266666"/>
    <lineage>
        <taxon>Eukaryota</taxon>
        <taxon>Fungi</taxon>
        <taxon>Dikarya</taxon>
        <taxon>Ascomycota</taxon>
        <taxon>Saccharomycotina</taxon>
        <taxon>Saccharomycetes</taxon>
        <taxon>Saccharomycetales</taxon>
        <taxon>Saccharomycetaceae</taxon>
        <taxon>Lachancea</taxon>
    </lineage>
</organism>
<dbReference type="InterPro" id="IPR013923">
    <property type="entry name" value="Autophagy-rel_prot_16_dom"/>
</dbReference>
<feature type="domain" description="Autophagy-related protein 16" evidence="5">
    <location>
        <begin position="33"/>
        <end position="116"/>
    </location>
</feature>
<name>A0A1G4KIL0_9SACH</name>
<dbReference type="EMBL" id="LT598453">
    <property type="protein sequence ID" value="SCV04319.1"/>
    <property type="molecule type" value="Genomic_DNA"/>
</dbReference>
<evidence type="ECO:0000256" key="3">
    <source>
        <dbReference type="ARBA" id="ARBA00023006"/>
    </source>
</evidence>
<keyword evidence="3" id="KW-0072">Autophagy</keyword>
<dbReference type="Gene3D" id="1.20.5.170">
    <property type="match status" value="1"/>
</dbReference>
<comment type="subcellular location">
    <subcellularLocation>
        <location evidence="1">Preautophagosomal structure membrane</location>
        <topology evidence="1">Peripheral membrane protein</topology>
    </subcellularLocation>
</comment>
<dbReference type="OrthoDB" id="8949486at2759"/>
<dbReference type="GO" id="GO:0034045">
    <property type="term" value="C:phagophore assembly site membrane"/>
    <property type="evidence" value="ECO:0007669"/>
    <property type="project" value="UniProtKB-SubCell"/>
</dbReference>
<evidence type="ECO:0000256" key="1">
    <source>
        <dbReference type="ARBA" id="ARBA00004623"/>
    </source>
</evidence>
<evidence type="ECO:0000313" key="7">
    <source>
        <dbReference type="Proteomes" id="UP000189911"/>
    </source>
</evidence>
<evidence type="ECO:0000256" key="4">
    <source>
        <dbReference type="SAM" id="Coils"/>
    </source>
</evidence>
<comment type="similarity">
    <text evidence="2">Belongs to the ATG16 family.</text>
</comment>
<keyword evidence="4" id="KW-0175">Coiled coil</keyword>
<evidence type="ECO:0000256" key="2">
    <source>
        <dbReference type="ARBA" id="ARBA00005331"/>
    </source>
</evidence>
<reference evidence="7" key="1">
    <citation type="submission" date="2016-03" db="EMBL/GenBank/DDBJ databases">
        <authorList>
            <person name="Devillers Hugo."/>
        </authorList>
    </citation>
    <scope>NUCLEOTIDE SEQUENCE [LARGE SCALE GENOMIC DNA]</scope>
</reference>
<dbReference type="CDD" id="cd22887">
    <property type="entry name" value="Atg16_CCD"/>
    <property type="match status" value="1"/>
</dbReference>
<protein>
    <submittedName>
        <fullName evidence="6">LANO_0G09472g1_1</fullName>
    </submittedName>
</protein>
<gene>
    <name evidence="6" type="ORF">LANO_0G09472G</name>
</gene>
<proteinExistence type="inferred from homology"/>
<dbReference type="Proteomes" id="UP000189911">
    <property type="component" value="Chromosome G"/>
</dbReference>
<keyword evidence="7" id="KW-1185">Reference proteome</keyword>
<feature type="coiled-coil region" evidence="4">
    <location>
        <begin position="55"/>
        <end position="96"/>
    </location>
</feature>
<evidence type="ECO:0000259" key="5">
    <source>
        <dbReference type="Pfam" id="PF08614"/>
    </source>
</evidence>